<reference evidence="2 3" key="1">
    <citation type="submission" date="2024-06" db="EMBL/GenBank/DDBJ databases">
        <title>The Natural Products Discovery Center: Release of the First 8490 Sequenced Strains for Exploring Actinobacteria Biosynthetic Diversity.</title>
        <authorList>
            <person name="Kalkreuter E."/>
            <person name="Kautsar S.A."/>
            <person name="Yang D."/>
            <person name="Bader C.D."/>
            <person name="Teijaro C.N."/>
            <person name="Fluegel L."/>
            <person name="Davis C.M."/>
            <person name="Simpson J.R."/>
            <person name="Lauterbach L."/>
            <person name="Steele A.D."/>
            <person name="Gui C."/>
            <person name="Meng S."/>
            <person name="Li G."/>
            <person name="Viehrig K."/>
            <person name="Ye F."/>
            <person name="Su P."/>
            <person name="Kiefer A.F."/>
            <person name="Nichols A."/>
            <person name="Cepeda A.J."/>
            <person name="Yan W."/>
            <person name="Fan B."/>
            <person name="Jiang Y."/>
            <person name="Adhikari A."/>
            <person name="Zheng C.-J."/>
            <person name="Schuster L."/>
            <person name="Cowan T.M."/>
            <person name="Smanski M.J."/>
            <person name="Chevrette M.G."/>
            <person name="De Carvalho L.P.S."/>
            <person name="Shen B."/>
        </authorList>
    </citation>
    <scope>NUCLEOTIDE SEQUENCE [LARGE SCALE GENOMIC DNA]</scope>
    <source>
        <strain evidence="2 3">NPDC006434</strain>
    </source>
</reference>
<dbReference type="InterPro" id="IPR036188">
    <property type="entry name" value="FAD/NAD-bd_sf"/>
</dbReference>
<dbReference type="RefSeq" id="WP_355404726.1">
    <property type="nucleotide sequence ID" value="NZ_JBEGHN010000001.1"/>
</dbReference>
<dbReference type="EMBL" id="JBEXPZ010000096">
    <property type="protein sequence ID" value="MET9851063.1"/>
    <property type="molecule type" value="Genomic_DNA"/>
</dbReference>
<dbReference type="Proteomes" id="UP001550210">
    <property type="component" value="Unassembled WGS sequence"/>
</dbReference>
<evidence type="ECO:0000313" key="3">
    <source>
        <dbReference type="Proteomes" id="UP001550210"/>
    </source>
</evidence>
<protein>
    <recommendedName>
        <fullName evidence="4">FAD dependent oxidoreductase</fullName>
    </recommendedName>
</protein>
<keyword evidence="3" id="KW-1185">Reference proteome</keyword>
<feature type="region of interest" description="Disordered" evidence="1">
    <location>
        <begin position="18"/>
        <end position="80"/>
    </location>
</feature>
<dbReference type="SUPFAM" id="SSF51905">
    <property type="entry name" value="FAD/NAD(P)-binding domain"/>
    <property type="match status" value="1"/>
</dbReference>
<sequence length="80" mass="8308">MVIGGGPTGLSTAYHAARKGAHVVPSWRRTRSARAPPDATAACVPRASPSAPPRRASATGSRGPGNCTTPSARRWTSWRS</sequence>
<proteinExistence type="predicted"/>
<evidence type="ECO:0000256" key="1">
    <source>
        <dbReference type="SAM" id="MobiDB-lite"/>
    </source>
</evidence>
<evidence type="ECO:0008006" key="4">
    <source>
        <dbReference type="Google" id="ProtNLM"/>
    </source>
</evidence>
<organism evidence="2 3">
    <name type="scientific">Streptomyces ossamyceticus</name>
    <dbReference type="NCBI Taxonomy" id="249581"/>
    <lineage>
        <taxon>Bacteria</taxon>
        <taxon>Bacillati</taxon>
        <taxon>Actinomycetota</taxon>
        <taxon>Actinomycetes</taxon>
        <taxon>Kitasatosporales</taxon>
        <taxon>Streptomycetaceae</taxon>
        <taxon>Streptomyces</taxon>
    </lineage>
</organism>
<comment type="caution">
    <text evidence="2">The sequence shown here is derived from an EMBL/GenBank/DDBJ whole genome shotgun (WGS) entry which is preliminary data.</text>
</comment>
<accession>A0ABV2VB55</accession>
<gene>
    <name evidence="2" type="ORF">ABZZ21_42315</name>
</gene>
<feature type="compositionally biased region" description="Low complexity" evidence="1">
    <location>
        <begin position="45"/>
        <end position="61"/>
    </location>
</feature>
<dbReference type="Gene3D" id="3.50.50.60">
    <property type="entry name" value="FAD/NAD(P)-binding domain"/>
    <property type="match status" value="1"/>
</dbReference>
<evidence type="ECO:0000313" key="2">
    <source>
        <dbReference type="EMBL" id="MET9851063.1"/>
    </source>
</evidence>
<name>A0ABV2VB55_9ACTN</name>